<dbReference type="PANTHER" id="PTHR10353:SF36">
    <property type="entry name" value="LP05116P"/>
    <property type="match status" value="1"/>
</dbReference>
<dbReference type="PROSITE" id="PS00653">
    <property type="entry name" value="GLYCOSYL_HYDROL_F1_2"/>
    <property type="match status" value="1"/>
</dbReference>
<dbReference type="RefSeq" id="WP_168911410.1">
    <property type="nucleotide sequence ID" value="NZ_JABACI010000001.1"/>
</dbReference>
<evidence type="ECO:0000256" key="4">
    <source>
        <dbReference type="RuleBase" id="RU003690"/>
    </source>
</evidence>
<evidence type="ECO:0000256" key="2">
    <source>
        <dbReference type="ARBA" id="ARBA00022801"/>
    </source>
</evidence>
<reference evidence="5 6" key="1">
    <citation type="submission" date="2020-04" db="EMBL/GenBank/DDBJ databases">
        <title>CFH 90308 Microbacterium sp.</title>
        <authorList>
            <person name="Nie G."/>
            <person name="Ming H."/>
            <person name="Xia T."/>
        </authorList>
    </citation>
    <scope>NUCLEOTIDE SEQUENCE [LARGE SCALE GENOMIC DNA]</scope>
    <source>
        <strain evidence="5 6">CFH 90308</strain>
    </source>
</reference>
<gene>
    <name evidence="5" type="ORF">HF576_03745</name>
</gene>
<dbReference type="EMBL" id="JABACI010000001">
    <property type="protein sequence ID" value="NLP82950.1"/>
    <property type="molecule type" value="Genomic_DNA"/>
</dbReference>
<keyword evidence="2 5" id="KW-0378">Hydrolase</keyword>
<dbReference type="Gene3D" id="3.20.20.80">
    <property type="entry name" value="Glycosidases"/>
    <property type="match status" value="2"/>
</dbReference>
<dbReference type="Proteomes" id="UP001429745">
    <property type="component" value="Unassembled WGS sequence"/>
</dbReference>
<dbReference type="InterPro" id="IPR001360">
    <property type="entry name" value="Glyco_hydro_1"/>
</dbReference>
<evidence type="ECO:0000313" key="6">
    <source>
        <dbReference type="Proteomes" id="UP001429745"/>
    </source>
</evidence>
<dbReference type="PANTHER" id="PTHR10353">
    <property type="entry name" value="GLYCOSYL HYDROLASE"/>
    <property type="match status" value="1"/>
</dbReference>
<dbReference type="PRINTS" id="PR00131">
    <property type="entry name" value="GLHYDRLASE1"/>
</dbReference>
<name>A0ABX1K9Y8_9MICO</name>
<sequence length="387" mass="42251">MSFPEGFLWGASTAAHQIEGGNVNSDWWQREWGHLPGAPVEAPSGDAADSYHRYPEDMALLADAGLAAYRFSIEWARIEPERGWFSRAAIDHYRRMVHTARDAGLQPVVTLHHFTNPIWLARDGGWLTDAAVDAFRRYVEAALPVLEDVSLVCTINEPNMVSVLADPDVGFPSIGLPPGVPAVTDRLIAAHRGALDLVRSAGAAAGWSVATQAYQPEPGAEAVAAEYGASREDVFLDAAEGDDWIGVQAYTRTKIGPEGPLPIPEDAERTLTGWEYYPPAVGEGIRHAWQRAKAPVYVTENGIATADDQRRIDYTTGALEAVLSCIADGVDVRGYLHWSALDNYEWGSFRPTFGLIGWDPETFERHPKPSLGWLGRVARANALSPGR</sequence>
<accession>A0ABX1K9Y8</accession>
<organism evidence="5 6">
    <name type="scientific">Microbacterium salsuginis</name>
    <dbReference type="NCBI Taxonomy" id="2722803"/>
    <lineage>
        <taxon>Bacteria</taxon>
        <taxon>Bacillati</taxon>
        <taxon>Actinomycetota</taxon>
        <taxon>Actinomycetes</taxon>
        <taxon>Micrococcales</taxon>
        <taxon>Microbacteriaceae</taxon>
        <taxon>Microbacterium</taxon>
    </lineage>
</organism>
<comment type="caution">
    <text evidence="5">The sequence shown here is derived from an EMBL/GenBank/DDBJ whole genome shotgun (WGS) entry which is preliminary data.</text>
</comment>
<dbReference type="GO" id="GO:0016787">
    <property type="term" value="F:hydrolase activity"/>
    <property type="evidence" value="ECO:0007669"/>
    <property type="project" value="UniProtKB-KW"/>
</dbReference>
<evidence type="ECO:0000313" key="5">
    <source>
        <dbReference type="EMBL" id="NLP82950.1"/>
    </source>
</evidence>
<dbReference type="SUPFAM" id="SSF51445">
    <property type="entry name" value="(Trans)glycosidases"/>
    <property type="match status" value="1"/>
</dbReference>
<evidence type="ECO:0000256" key="1">
    <source>
        <dbReference type="ARBA" id="ARBA00010838"/>
    </source>
</evidence>
<keyword evidence="6" id="KW-1185">Reference proteome</keyword>
<dbReference type="InterPro" id="IPR033132">
    <property type="entry name" value="GH_1_N_CS"/>
</dbReference>
<protein>
    <submittedName>
        <fullName evidence="5">Glycoside hydrolase family 1 protein</fullName>
    </submittedName>
</protein>
<keyword evidence="3" id="KW-0326">Glycosidase</keyword>
<comment type="similarity">
    <text evidence="1 4">Belongs to the glycosyl hydrolase 1 family.</text>
</comment>
<proteinExistence type="inferred from homology"/>
<dbReference type="Pfam" id="PF00232">
    <property type="entry name" value="Glyco_hydro_1"/>
    <property type="match status" value="2"/>
</dbReference>
<dbReference type="InterPro" id="IPR017853">
    <property type="entry name" value="GH"/>
</dbReference>
<evidence type="ECO:0000256" key="3">
    <source>
        <dbReference type="ARBA" id="ARBA00023295"/>
    </source>
</evidence>